<protein>
    <recommendedName>
        <fullName evidence="7">Phosphatidylglycerol--prolipoprotein diacylglyceryl transferase</fullName>
        <ecNumber evidence="7">2.5.1.145</ecNumber>
    </recommendedName>
</protein>
<keyword evidence="5 7" id="KW-1133">Transmembrane helix</keyword>
<evidence type="ECO:0000256" key="7">
    <source>
        <dbReference type="HAMAP-Rule" id="MF_01147"/>
    </source>
</evidence>
<dbReference type="STRING" id="673862.BABL1_gene_439"/>
<organism evidence="8 9">
    <name type="scientific">Candidatus Babela massiliensis</name>
    <dbReference type="NCBI Taxonomy" id="673862"/>
    <lineage>
        <taxon>Bacteria</taxon>
        <taxon>Candidatus Babelota</taxon>
        <taxon>Candidatus Babeliae</taxon>
        <taxon>Candidatus Babeliales</taxon>
        <taxon>Candidatus Babeliaceae</taxon>
        <taxon>Candidatus Babela</taxon>
    </lineage>
</organism>
<comment type="pathway">
    <text evidence="7">Protein modification; lipoprotein biosynthesis (diacylglyceryl transfer).</text>
</comment>
<sequence length="269" mass="30540">MYPVIFNIYGPIKLNSFSVAISISIIVFLWLIRRDKSVTNLISKEDIINLTSETAIIAIIGGRALHVINNFKHYNNIIEIISIWNGGLAVLGSIIAGLIYLAVTLKKKNIKILYALDIISVYIPIVHSISRIGCFLAGCCYGQVCNPSQLWAVTYRDPESIAPLELALHPTQIYSSLTFLFIFIFMQFLYSRYKLKQGTLLTIYLMLSSLERISIDFLRGDRDIIIKNIIYSQDISKAQLLAIFILIVAFLSFIIIRLTKNKIEHHEPI</sequence>
<comment type="catalytic activity">
    <reaction evidence="7">
        <text>L-cysteinyl-[prolipoprotein] + a 1,2-diacyl-sn-glycero-3-phospho-(1'-sn-glycerol) = an S-1,2-diacyl-sn-glyceryl-L-cysteinyl-[prolipoprotein] + sn-glycerol 1-phosphate + H(+)</text>
        <dbReference type="Rhea" id="RHEA:56712"/>
        <dbReference type="Rhea" id="RHEA-COMP:14679"/>
        <dbReference type="Rhea" id="RHEA-COMP:14680"/>
        <dbReference type="ChEBI" id="CHEBI:15378"/>
        <dbReference type="ChEBI" id="CHEBI:29950"/>
        <dbReference type="ChEBI" id="CHEBI:57685"/>
        <dbReference type="ChEBI" id="CHEBI:64716"/>
        <dbReference type="ChEBI" id="CHEBI:140658"/>
        <dbReference type="EC" id="2.5.1.145"/>
    </reaction>
</comment>
<dbReference type="KEGG" id="dpb:BABL1_gene_439"/>
<keyword evidence="6 7" id="KW-0472">Membrane</keyword>
<dbReference type="HOGENOM" id="CLU_013386_1_2_7"/>
<feature type="transmembrane region" description="Helical" evidence="7">
    <location>
        <begin position="112"/>
        <end position="129"/>
    </location>
</feature>
<dbReference type="PANTHER" id="PTHR30589">
    <property type="entry name" value="PROLIPOPROTEIN DIACYLGLYCERYL TRANSFERASE"/>
    <property type="match status" value="1"/>
</dbReference>
<reference evidence="8 9" key="1">
    <citation type="journal article" date="2015" name="Biol. Direct">
        <title>Babela massiliensis, a representative of a widespread bacterial phylum with unusual adaptations to parasitism in amoebae.</title>
        <authorList>
            <person name="Pagnier I."/>
            <person name="Yutin N."/>
            <person name="Croce O."/>
            <person name="Makarova K.S."/>
            <person name="Wolf Y.I."/>
            <person name="Benamar S."/>
            <person name="Raoult D."/>
            <person name="Koonin E.V."/>
            <person name="La Scola B."/>
        </authorList>
    </citation>
    <scope>NUCLEOTIDE SEQUENCE [LARGE SCALE GENOMIC DNA]</scope>
    <source>
        <strain evidence="9">BABL1</strain>
    </source>
</reference>
<keyword evidence="8" id="KW-0449">Lipoprotein</keyword>
<dbReference type="EMBL" id="HG793133">
    <property type="protein sequence ID" value="CDK30577.1"/>
    <property type="molecule type" value="Genomic_DNA"/>
</dbReference>
<keyword evidence="3 7" id="KW-0808">Transferase</keyword>
<keyword evidence="9" id="KW-1185">Reference proteome</keyword>
<evidence type="ECO:0000256" key="2">
    <source>
        <dbReference type="ARBA" id="ARBA00022475"/>
    </source>
</evidence>
<evidence type="ECO:0000256" key="3">
    <source>
        <dbReference type="ARBA" id="ARBA00022679"/>
    </source>
</evidence>
<dbReference type="Pfam" id="PF01790">
    <property type="entry name" value="LGT"/>
    <property type="match status" value="1"/>
</dbReference>
<dbReference type="GO" id="GO:0005886">
    <property type="term" value="C:plasma membrane"/>
    <property type="evidence" value="ECO:0007669"/>
    <property type="project" value="UniProtKB-SubCell"/>
</dbReference>
<evidence type="ECO:0000256" key="1">
    <source>
        <dbReference type="ARBA" id="ARBA00007150"/>
    </source>
</evidence>
<accession>V6DG52</accession>
<dbReference type="GO" id="GO:0042158">
    <property type="term" value="P:lipoprotein biosynthetic process"/>
    <property type="evidence" value="ECO:0007669"/>
    <property type="project" value="UniProtKB-UniRule"/>
</dbReference>
<name>V6DG52_9BACT</name>
<dbReference type="UniPathway" id="UPA00664"/>
<keyword evidence="4 7" id="KW-0812">Transmembrane</keyword>
<feature type="transmembrane region" description="Helical" evidence="7">
    <location>
        <begin position="173"/>
        <end position="191"/>
    </location>
</feature>
<dbReference type="OrthoDB" id="871140at2"/>
<feature type="transmembrane region" description="Helical" evidence="7">
    <location>
        <begin position="80"/>
        <end position="103"/>
    </location>
</feature>
<feature type="binding site" evidence="7">
    <location>
        <position position="131"/>
    </location>
    <ligand>
        <name>a 1,2-diacyl-sn-glycero-3-phospho-(1'-sn-glycerol)</name>
        <dbReference type="ChEBI" id="CHEBI:64716"/>
    </ligand>
</feature>
<dbReference type="AlphaFoldDB" id="V6DG52"/>
<evidence type="ECO:0000313" key="8">
    <source>
        <dbReference type="EMBL" id="CDK30577.1"/>
    </source>
</evidence>
<comment type="similarity">
    <text evidence="1 7">Belongs to the Lgt family.</text>
</comment>
<dbReference type="HAMAP" id="MF_01147">
    <property type="entry name" value="Lgt"/>
    <property type="match status" value="1"/>
</dbReference>
<proteinExistence type="inferred from homology"/>
<dbReference type="PATRIC" id="fig|673862.3.peg.462"/>
<evidence type="ECO:0000256" key="5">
    <source>
        <dbReference type="ARBA" id="ARBA00022989"/>
    </source>
</evidence>
<dbReference type="GO" id="GO:0008961">
    <property type="term" value="F:phosphatidylglycerol-prolipoprotein diacylglyceryl transferase activity"/>
    <property type="evidence" value="ECO:0007669"/>
    <property type="project" value="UniProtKB-UniRule"/>
</dbReference>
<dbReference type="InterPro" id="IPR001640">
    <property type="entry name" value="Lgt"/>
</dbReference>
<evidence type="ECO:0000256" key="4">
    <source>
        <dbReference type="ARBA" id="ARBA00022692"/>
    </source>
</evidence>
<comment type="subcellular location">
    <subcellularLocation>
        <location evidence="7">Cell membrane</location>
        <topology evidence="7">Multi-pass membrane protein</topology>
    </subcellularLocation>
</comment>
<dbReference type="PANTHER" id="PTHR30589:SF0">
    <property type="entry name" value="PHOSPHATIDYLGLYCEROL--PROLIPOPROTEIN DIACYLGLYCERYL TRANSFERASE"/>
    <property type="match status" value="1"/>
</dbReference>
<dbReference type="EC" id="2.5.1.145" evidence="7"/>
<keyword evidence="2 7" id="KW-1003">Cell membrane</keyword>
<feature type="transmembrane region" description="Helical" evidence="7">
    <location>
        <begin position="12"/>
        <end position="32"/>
    </location>
</feature>
<dbReference type="RefSeq" id="WP_023791928.1">
    <property type="nucleotide sequence ID" value="NC_023003.1"/>
</dbReference>
<comment type="function">
    <text evidence="7">Catalyzes the transfer of the diacylglyceryl group from phosphatidylglycerol to the sulfhydryl group of the N-terminal cysteine of a prolipoprotein, the first step in the formation of mature lipoproteins.</text>
</comment>
<evidence type="ECO:0000313" key="9">
    <source>
        <dbReference type="Proteomes" id="UP000018769"/>
    </source>
</evidence>
<feature type="transmembrane region" description="Helical" evidence="7">
    <location>
        <begin position="238"/>
        <end position="256"/>
    </location>
</feature>
<dbReference type="Proteomes" id="UP000018769">
    <property type="component" value="Chromosome I"/>
</dbReference>
<evidence type="ECO:0000256" key="6">
    <source>
        <dbReference type="ARBA" id="ARBA00023136"/>
    </source>
</evidence>
<dbReference type="eggNOG" id="COG0682">
    <property type="taxonomic scope" value="Bacteria"/>
</dbReference>
<gene>
    <name evidence="7 8" type="primary">lgt</name>
    <name evidence="8" type="ORF">BABL1_gene_439</name>
</gene>